<gene>
    <name evidence="2" type="ORF">J2S19_003889</name>
</gene>
<dbReference type="Gene3D" id="3.20.20.100">
    <property type="entry name" value="NADP-dependent oxidoreductase domain"/>
    <property type="match status" value="1"/>
</dbReference>
<dbReference type="InterPro" id="IPR020471">
    <property type="entry name" value="AKR"/>
</dbReference>
<accession>A0ABT9ZLA4</accession>
<dbReference type="EMBL" id="JAUSUD010000022">
    <property type="protein sequence ID" value="MDQ0232567.1"/>
    <property type="molecule type" value="Genomic_DNA"/>
</dbReference>
<dbReference type="PRINTS" id="PR00069">
    <property type="entry name" value="ALDKETRDTASE"/>
</dbReference>
<organism evidence="2 3">
    <name type="scientific">Metabacillus malikii</name>
    <dbReference type="NCBI Taxonomy" id="1504265"/>
    <lineage>
        <taxon>Bacteria</taxon>
        <taxon>Bacillati</taxon>
        <taxon>Bacillota</taxon>
        <taxon>Bacilli</taxon>
        <taxon>Bacillales</taxon>
        <taxon>Bacillaceae</taxon>
        <taxon>Metabacillus</taxon>
    </lineage>
</organism>
<proteinExistence type="predicted"/>
<feature type="domain" description="NADP-dependent oxidoreductase" evidence="1">
    <location>
        <begin position="15"/>
        <end position="299"/>
    </location>
</feature>
<dbReference type="Pfam" id="PF00248">
    <property type="entry name" value="Aldo_ket_red"/>
    <property type="match status" value="1"/>
</dbReference>
<comment type="caution">
    <text evidence="2">The sequence shown here is derived from an EMBL/GenBank/DDBJ whole genome shotgun (WGS) entry which is preliminary data.</text>
</comment>
<reference evidence="2 3" key="1">
    <citation type="submission" date="2023-07" db="EMBL/GenBank/DDBJ databases">
        <title>Genomic Encyclopedia of Type Strains, Phase IV (KMG-IV): sequencing the most valuable type-strain genomes for metagenomic binning, comparative biology and taxonomic classification.</title>
        <authorList>
            <person name="Goeker M."/>
        </authorList>
    </citation>
    <scope>NUCLEOTIDE SEQUENCE [LARGE SCALE GENOMIC DNA]</scope>
    <source>
        <strain evidence="2 3">DSM 29005</strain>
    </source>
</reference>
<dbReference type="InterPro" id="IPR050523">
    <property type="entry name" value="AKR_Detox_Biosynth"/>
</dbReference>
<evidence type="ECO:0000313" key="3">
    <source>
        <dbReference type="Proteomes" id="UP001234495"/>
    </source>
</evidence>
<dbReference type="CDD" id="cd19092">
    <property type="entry name" value="AKR_BsYcsN_EcYdhF-like"/>
    <property type="match status" value="1"/>
</dbReference>
<dbReference type="InterPro" id="IPR036812">
    <property type="entry name" value="NAD(P)_OxRdtase_dom_sf"/>
</dbReference>
<dbReference type="PANTHER" id="PTHR43364:SF1">
    <property type="entry name" value="OXIDOREDUCTASE YDHF"/>
    <property type="match status" value="1"/>
</dbReference>
<keyword evidence="3" id="KW-1185">Reference proteome</keyword>
<dbReference type="Proteomes" id="UP001234495">
    <property type="component" value="Unassembled WGS sequence"/>
</dbReference>
<dbReference type="SUPFAM" id="SSF51430">
    <property type="entry name" value="NAD(P)-linked oxidoreductase"/>
    <property type="match status" value="1"/>
</dbReference>
<dbReference type="InterPro" id="IPR023210">
    <property type="entry name" value="NADP_OxRdtase_dom"/>
</dbReference>
<sequence length="325" mass="36791">MRKMPLQERGISSSRLVLGCMGFGGGWDNQSITKENILVAEKAIDAALSTGISMFDHADIYKMGKAEKIFGDILKNQPQLREKIIIQSKCGIRFPSEHAPHRFDFSKEHIIKSVDGILKRLQTEYLDILLLHRPDPLIEPEEVAEAFDYLKSAGKVKHVGVSNMSAAQMKFIRSFSKEPIIVNQLEMSLKRIDWLEQGILVNQKAGTSINFADGIIEHCRLENIQLQAWAPLAYGLYSGRDVNNQSQADITTKNLVRQMAEEKQTSQEAIVLGWLMKHPAKIQPVIGTTNPERIKNCQDSIRQAELMTREEWYTLYTASRGEKLP</sequence>
<protein>
    <submittedName>
        <fullName evidence="2">Oxidoreductase</fullName>
    </submittedName>
</protein>
<dbReference type="RefSeq" id="WP_307344677.1">
    <property type="nucleotide sequence ID" value="NZ_JAUSUD010000022.1"/>
</dbReference>
<evidence type="ECO:0000313" key="2">
    <source>
        <dbReference type="EMBL" id="MDQ0232567.1"/>
    </source>
</evidence>
<name>A0ABT9ZLA4_9BACI</name>
<evidence type="ECO:0000259" key="1">
    <source>
        <dbReference type="Pfam" id="PF00248"/>
    </source>
</evidence>
<dbReference type="PANTHER" id="PTHR43364">
    <property type="entry name" value="NADH-SPECIFIC METHYLGLYOXAL REDUCTASE-RELATED"/>
    <property type="match status" value="1"/>
</dbReference>